<gene>
    <name evidence="3" type="ORF">GCM10009129_04640</name>
</gene>
<sequence>MTNNSHSSLPNETDAHADTSKVATEGATLQSAPLLPSTETLDTFEDDRPLLSKTRGIVQLIVFSAIGLVMFFVPFTIGGKSTILFDHGATYLVSQQHTLAVILLFLLMLYGVAKPFIDKSWHGTQHFIGGRIWTAGTGATLAGINTIYSLYN</sequence>
<proteinExistence type="predicted"/>
<comment type="caution">
    <text evidence="3">The sequence shown here is derived from an EMBL/GenBank/DDBJ whole genome shotgun (WGS) entry which is preliminary data.</text>
</comment>
<evidence type="ECO:0000256" key="1">
    <source>
        <dbReference type="SAM" id="MobiDB-lite"/>
    </source>
</evidence>
<dbReference type="EMBL" id="BAAAFR010000001">
    <property type="protein sequence ID" value="GAA0310455.1"/>
    <property type="molecule type" value="Genomic_DNA"/>
</dbReference>
<feature type="transmembrane region" description="Helical" evidence="2">
    <location>
        <begin position="57"/>
        <end position="77"/>
    </location>
</feature>
<organism evidence="3 4">
    <name type="scientific">Psychrobacter aestuarii</name>
    <dbReference type="NCBI Taxonomy" id="556327"/>
    <lineage>
        <taxon>Bacteria</taxon>
        <taxon>Pseudomonadati</taxon>
        <taxon>Pseudomonadota</taxon>
        <taxon>Gammaproteobacteria</taxon>
        <taxon>Moraxellales</taxon>
        <taxon>Moraxellaceae</taxon>
        <taxon>Psychrobacter</taxon>
    </lineage>
</organism>
<keyword evidence="2" id="KW-0472">Membrane</keyword>
<reference evidence="3 4" key="1">
    <citation type="journal article" date="2019" name="Int. J. Syst. Evol. Microbiol.">
        <title>The Global Catalogue of Microorganisms (GCM) 10K type strain sequencing project: providing services to taxonomists for standard genome sequencing and annotation.</title>
        <authorList>
            <consortium name="The Broad Institute Genomics Platform"/>
            <consortium name="The Broad Institute Genome Sequencing Center for Infectious Disease"/>
            <person name="Wu L."/>
            <person name="Ma J."/>
        </authorList>
    </citation>
    <scope>NUCLEOTIDE SEQUENCE [LARGE SCALE GENOMIC DNA]</scope>
    <source>
        <strain evidence="3 4">JCM 16343</strain>
    </source>
</reference>
<keyword evidence="2" id="KW-1133">Transmembrane helix</keyword>
<evidence type="ECO:0000313" key="3">
    <source>
        <dbReference type="EMBL" id="GAA0310455.1"/>
    </source>
</evidence>
<protein>
    <submittedName>
        <fullName evidence="3">Uncharacterized protein</fullName>
    </submittedName>
</protein>
<dbReference type="RefSeq" id="WP_227691424.1">
    <property type="nucleotide sequence ID" value="NZ_BAAAFR010000001.1"/>
</dbReference>
<feature type="transmembrane region" description="Helical" evidence="2">
    <location>
        <begin position="132"/>
        <end position="151"/>
    </location>
</feature>
<feature type="compositionally biased region" description="Polar residues" evidence="1">
    <location>
        <begin position="1"/>
        <end position="11"/>
    </location>
</feature>
<keyword evidence="4" id="KW-1185">Reference proteome</keyword>
<dbReference type="Proteomes" id="UP001501787">
    <property type="component" value="Unassembled WGS sequence"/>
</dbReference>
<evidence type="ECO:0000313" key="4">
    <source>
        <dbReference type="Proteomes" id="UP001501787"/>
    </source>
</evidence>
<name>A0ABN0VLM6_9GAMM</name>
<evidence type="ECO:0000256" key="2">
    <source>
        <dbReference type="SAM" id="Phobius"/>
    </source>
</evidence>
<keyword evidence="2" id="KW-0812">Transmembrane</keyword>
<feature type="transmembrane region" description="Helical" evidence="2">
    <location>
        <begin position="89"/>
        <end position="112"/>
    </location>
</feature>
<feature type="region of interest" description="Disordered" evidence="1">
    <location>
        <begin position="1"/>
        <end position="20"/>
    </location>
</feature>
<accession>A0ABN0VLM6</accession>